<feature type="domain" description="Carrier" evidence="5">
    <location>
        <begin position="1194"/>
        <end position="1269"/>
    </location>
</feature>
<dbReference type="Gene3D" id="1.10.1200.10">
    <property type="entry name" value="ACP-like"/>
    <property type="match status" value="1"/>
</dbReference>
<dbReference type="SMART" id="SM00823">
    <property type="entry name" value="PKS_PP"/>
    <property type="match status" value="1"/>
</dbReference>
<dbReference type="SUPFAM" id="SSF56801">
    <property type="entry name" value="Acetyl-CoA synthetase-like"/>
    <property type="match status" value="1"/>
</dbReference>
<dbReference type="Gene3D" id="3.30.300.30">
    <property type="match status" value="1"/>
</dbReference>
<dbReference type="SMART" id="SM00822">
    <property type="entry name" value="PKS_KR"/>
    <property type="match status" value="1"/>
</dbReference>
<dbReference type="CDD" id="cd05906">
    <property type="entry name" value="A_NRPS_TubE_like"/>
    <property type="match status" value="1"/>
</dbReference>
<dbReference type="GO" id="GO:0031177">
    <property type="term" value="F:phosphopantetheine binding"/>
    <property type="evidence" value="ECO:0007669"/>
    <property type="project" value="InterPro"/>
</dbReference>
<evidence type="ECO:0000313" key="6">
    <source>
        <dbReference type="EMBL" id="QDQ14413.1"/>
    </source>
</evidence>
<proteinExistence type="inferred from homology"/>
<dbReference type="InterPro" id="IPR057326">
    <property type="entry name" value="KR_dom"/>
</dbReference>
<dbReference type="Pfam" id="PF08659">
    <property type="entry name" value="KR"/>
    <property type="match status" value="1"/>
</dbReference>
<dbReference type="InterPro" id="IPR020806">
    <property type="entry name" value="PKS_PP-bd"/>
</dbReference>
<dbReference type="Pfam" id="PF00550">
    <property type="entry name" value="PP-binding"/>
    <property type="match status" value="1"/>
</dbReference>
<dbReference type="EMBL" id="CP040916">
    <property type="protein sequence ID" value="QDQ14413.1"/>
    <property type="molecule type" value="Genomic_DNA"/>
</dbReference>
<dbReference type="InterPro" id="IPR036291">
    <property type="entry name" value="NAD(P)-bd_dom_sf"/>
</dbReference>
<dbReference type="InterPro" id="IPR009081">
    <property type="entry name" value="PP-bd_ACP"/>
</dbReference>
<evidence type="ECO:0000256" key="2">
    <source>
        <dbReference type="ARBA" id="ARBA00022450"/>
    </source>
</evidence>
<dbReference type="InterPro" id="IPR006162">
    <property type="entry name" value="Ppantetheine_attach_site"/>
</dbReference>
<dbReference type="InterPro" id="IPR036736">
    <property type="entry name" value="ACP-like_sf"/>
</dbReference>
<evidence type="ECO:0000256" key="1">
    <source>
        <dbReference type="ARBA" id="ARBA00006432"/>
    </source>
</evidence>
<organism evidence="6 7">
    <name type="scientific">Streptomyces spectabilis</name>
    <dbReference type="NCBI Taxonomy" id="68270"/>
    <lineage>
        <taxon>Bacteria</taxon>
        <taxon>Bacillati</taxon>
        <taxon>Actinomycetota</taxon>
        <taxon>Actinomycetes</taxon>
        <taxon>Kitasatosporales</taxon>
        <taxon>Streptomycetaceae</taxon>
        <taxon>Streptomyces</taxon>
    </lineage>
</organism>
<accession>A0A516RFI7</accession>
<feature type="region of interest" description="Disordered" evidence="4">
    <location>
        <begin position="42"/>
        <end position="80"/>
    </location>
</feature>
<dbReference type="Proteomes" id="UP000316806">
    <property type="component" value="Chromosome"/>
</dbReference>
<dbReference type="InterPro" id="IPR013968">
    <property type="entry name" value="PKS_KR"/>
</dbReference>
<feature type="compositionally biased region" description="Pro residues" evidence="4">
    <location>
        <begin position="45"/>
        <end position="56"/>
    </location>
</feature>
<evidence type="ECO:0000256" key="4">
    <source>
        <dbReference type="SAM" id="MobiDB-lite"/>
    </source>
</evidence>
<dbReference type="GO" id="GO:0017000">
    <property type="term" value="P:antibiotic biosynthetic process"/>
    <property type="evidence" value="ECO:0007669"/>
    <property type="project" value="UniProtKB-ARBA"/>
</dbReference>
<dbReference type="InterPro" id="IPR000873">
    <property type="entry name" value="AMP-dep_synth/lig_dom"/>
</dbReference>
<comment type="similarity">
    <text evidence="1">Belongs to the ATP-dependent AMP-binding enzyme family.</text>
</comment>
<dbReference type="RefSeq" id="WP_144321625.1">
    <property type="nucleotide sequence ID" value="NZ_CP040916.1"/>
</dbReference>
<dbReference type="Pfam" id="PF00501">
    <property type="entry name" value="AMP-binding"/>
    <property type="match status" value="1"/>
</dbReference>
<dbReference type="CDD" id="cd08953">
    <property type="entry name" value="KR_2_SDR_x"/>
    <property type="match status" value="1"/>
</dbReference>
<protein>
    <submittedName>
        <fullName evidence="6">SDR family NAD(P)-dependent oxidoreductase</fullName>
    </submittedName>
</protein>
<evidence type="ECO:0000256" key="3">
    <source>
        <dbReference type="ARBA" id="ARBA00022553"/>
    </source>
</evidence>
<dbReference type="PROSITE" id="PS00012">
    <property type="entry name" value="PHOSPHOPANTETHEINE"/>
    <property type="match status" value="1"/>
</dbReference>
<dbReference type="PANTHER" id="PTHR22754">
    <property type="entry name" value="DISCO-INTERACTING PROTEIN 2 DIP2 -RELATED"/>
    <property type="match status" value="1"/>
</dbReference>
<keyword evidence="3" id="KW-0597">Phosphoprotein</keyword>
<dbReference type="PROSITE" id="PS50075">
    <property type="entry name" value="CARRIER"/>
    <property type="match status" value="1"/>
</dbReference>
<dbReference type="GO" id="GO:0006633">
    <property type="term" value="P:fatty acid biosynthetic process"/>
    <property type="evidence" value="ECO:0007669"/>
    <property type="project" value="TreeGrafter"/>
</dbReference>
<dbReference type="SUPFAM" id="SSF51735">
    <property type="entry name" value="NAD(P)-binding Rossmann-fold domains"/>
    <property type="match status" value="2"/>
</dbReference>
<evidence type="ECO:0000259" key="5">
    <source>
        <dbReference type="PROSITE" id="PS50075"/>
    </source>
</evidence>
<evidence type="ECO:0000313" key="7">
    <source>
        <dbReference type="Proteomes" id="UP000316806"/>
    </source>
</evidence>
<dbReference type="Gene3D" id="3.40.50.720">
    <property type="entry name" value="NAD(P)-binding Rossmann-like Domain"/>
    <property type="match status" value="1"/>
</dbReference>
<dbReference type="InterPro" id="IPR045851">
    <property type="entry name" value="AMP-bd_C_sf"/>
</dbReference>
<dbReference type="InterPro" id="IPR042099">
    <property type="entry name" value="ANL_N_sf"/>
</dbReference>
<dbReference type="GO" id="GO:0070566">
    <property type="term" value="F:adenylyltransferase activity"/>
    <property type="evidence" value="ECO:0007669"/>
    <property type="project" value="TreeGrafter"/>
</dbReference>
<dbReference type="PANTHER" id="PTHR22754:SF32">
    <property type="entry name" value="DISCO-INTERACTING PROTEIN 2"/>
    <property type="match status" value="1"/>
</dbReference>
<dbReference type="SUPFAM" id="SSF47336">
    <property type="entry name" value="ACP-like"/>
    <property type="match status" value="1"/>
</dbReference>
<keyword evidence="2" id="KW-0596">Phosphopantetheine</keyword>
<dbReference type="GO" id="GO:0005886">
    <property type="term" value="C:plasma membrane"/>
    <property type="evidence" value="ECO:0007669"/>
    <property type="project" value="TreeGrafter"/>
</dbReference>
<reference evidence="6 7" key="1">
    <citation type="journal article" date="2019" name="J. Ind. Microbiol. Biotechnol.">
        <title>The complete genomic sequence of Streptomyces spectabilis NRRL-2792 and identification of secondary metabolite biosynthetic gene clusters.</title>
        <authorList>
            <person name="Sinha A."/>
            <person name="Phillips-Salemka S."/>
            <person name="Niraula T.A."/>
            <person name="Short K.A."/>
            <person name="Niraula N.P."/>
        </authorList>
    </citation>
    <scope>NUCLEOTIDE SEQUENCE [LARGE SCALE GENOMIC DNA]</scope>
    <source>
        <strain evidence="6 7">NRRL 2792</strain>
    </source>
</reference>
<name>A0A516RFI7_STRST</name>
<gene>
    <name evidence="6" type="ORF">FH965_30835</name>
</gene>
<sequence length="1271" mass="134646">MTSPDAIGALDEITGRITAAALTVPGVGDAVAVARKGVRTAAAAAPPPAAAPPAPDEPLDLGDAAPAVLDGGPVHVPDGAPTTLQEALRQAALLAPDKGTIYLTKGHDDVFQSYAELLADAERVLAGLRAAGLRPGDAALFQFDDNKAFLTAFWACVLGGFVPTPVGVATTYRAENETNRKLHNAWKLLDRPVLLTDDATAQALAGVRELWGEPEVRIRTVAELVAFAPDSDWFPATPASPALNLLTSGSTGMPKCVHHTHASLVARSHAVIQHSGLSGDDISLIYMPFDHVTVAFYNVRDVFARCLHINATTEHALGDPLLWLGWVDRYRVTNTWAPNFVYALVNEHAEEVRNNRSWDLSCLREIVNGGEPVIASTSHQFLDLLAPHGLAADAMRPAWGMSETCSGVTYTQQHRDDRAAGTVAIDPASLTGTVRHVAPDADEAVVLSTVGSPIPGVQLRIVDDSGRELPEDRLGELRIRGVTIMKGYFANEEANREAFDEDGWFRTGDLAFVHDGEIVIAGRKKDQIIVRGINYMAHEIESVVERAAGVKVTFSAAVGVREPGADSDQLVVFFVPVRWDADTLAGVSEELRALLPREVGIAPDLLVPVTEAEFPKTGSGKVQRAAIASAFRAGTFDDRVIGGDTAEELPDTWLFRRQWSELPAPAAAADGAGSGVRIVIGDDADTARLGVEGPVVTVRRGERLTEHEPLRFEARTDDREDLRRLLAAVTEAHGPVATVVLAPPLSGGGDPHARLTAATAELSALVGALADGTSGRPMLLLVTSGAVYVRDGDAVDLGTCALPALVRTAVAENPGAVIRQLDLPADPGAWPAAVRTELADRTGTGIVAVRADRRFKPQVAPVAEDGAPAPAPLIAGGLYLVTGGLGGIAHEITGYLAAAYGARLLLVGRSPAEGEKAARLAELSALGSVVYEQLDITDGAALEAAVAAAEARWGRPLDGALHLAGANPTGQWADLERHTVAAESEETFAAQYGAKVAGTLAVAQVLATRPDASLVLFGSVNGEFGGHSFGAYSAANGFLAGFADHWHHERRRTVHCLAWSMWSGIGMNENQSDAPARSRGFRSINASDGLRLFTEGIVTPHHYLIVGLDLGNPAIVDELVPEQLRIGELLVAYTADGVEPEAVHAAVAPSVRDCPVPVRLVRVDRVPRDAAGGVDVARLLADTAADRPKRTFTAPANDLERQIAGLWSDALNQPEIGRDDSFFDLGGNSIRATRLLALVDETFAVRVPTQELYERPTVEAMAEFVTRHTTD</sequence>
<dbReference type="Gene3D" id="3.40.50.12780">
    <property type="entry name" value="N-terminal domain of ligase-like"/>
    <property type="match status" value="1"/>
</dbReference>
<dbReference type="AlphaFoldDB" id="A0A516RFI7"/>